<dbReference type="Pfam" id="PF02719">
    <property type="entry name" value="Polysacc_synt_2"/>
    <property type="match status" value="1"/>
</dbReference>
<dbReference type="PANTHER" id="PTHR43318">
    <property type="entry name" value="UDP-N-ACETYLGLUCOSAMINE 4,6-DEHYDRATASE"/>
    <property type="match status" value="1"/>
</dbReference>
<organism evidence="3">
    <name type="scientific">Candidatus Methanogaster sp. ANME-2c ERB4</name>
    <dbReference type="NCBI Taxonomy" id="2759911"/>
    <lineage>
        <taxon>Archaea</taxon>
        <taxon>Methanobacteriati</taxon>
        <taxon>Methanobacteriota</taxon>
        <taxon>Stenosarchaea group</taxon>
        <taxon>Methanomicrobia</taxon>
        <taxon>Methanosarcinales</taxon>
        <taxon>ANME-2 cluster</taxon>
        <taxon>Candidatus Methanogasteraceae</taxon>
        <taxon>Candidatus Methanogaster</taxon>
    </lineage>
</organism>
<protein>
    <submittedName>
        <fullName evidence="3">ADP-L-glycero-D-manno-heptose-6-epimerase</fullName>
        <ecNumber evidence="3">5.1.3.20</ecNumber>
    </submittedName>
</protein>
<dbReference type="Gene3D" id="3.40.50.720">
    <property type="entry name" value="NAD(P)-binding Rossmann-like Domain"/>
    <property type="match status" value="1"/>
</dbReference>
<dbReference type="InterPro" id="IPR003869">
    <property type="entry name" value="Polysac_CapD-like"/>
</dbReference>
<evidence type="ECO:0000259" key="2">
    <source>
        <dbReference type="Pfam" id="PF02719"/>
    </source>
</evidence>
<dbReference type="InterPro" id="IPR051203">
    <property type="entry name" value="Polysaccharide_Synthase-Rel"/>
</dbReference>
<dbReference type="EMBL" id="MT631362">
    <property type="protein sequence ID" value="QNO48815.1"/>
    <property type="molecule type" value="Genomic_DNA"/>
</dbReference>
<dbReference type="EC" id="5.1.3.20" evidence="3"/>
<evidence type="ECO:0000256" key="1">
    <source>
        <dbReference type="ARBA" id="ARBA00007430"/>
    </source>
</evidence>
<feature type="domain" description="Polysaccharide biosynthesis protein CapD-like" evidence="2">
    <location>
        <begin position="13"/>
        <end position="292"/>
    </location>
</feature>
<reference evidence="3" key="1">
    <citation type="submission" date="2020-06" db="EMBL/GenBank/DDBJ databases">
        <title>Unique genomic features of the anaerobic methanotrophic archaea.</title>
        <authorList>
            <person name="Chadwick G.L."/>
            <person name="Skennerton C.T."/>
            <person name="Laso-Perez R."/>
            <person name="Leu A.O."/>
            <person name="Speth D.R."/>
            <person name="Yu H."/>
            <person name="Morgan-Lang C."/>
            <person name="Hatzenpichler R."/>
            <person name="Goudeau D."/>
            <person name="Malmstrom R."/>
            <person name="Brazelton W.J."/>
            <person name="Woyke T."/>
            <person name="Hallam S.J."/>
            <person name="Tyson G.W."/>
            <person name="Wegener G."/>
            <person name="Boetius A."/>
            <person name="Orphan V."/>
        </authorList>
    </citation>
    <scope>NUCLEOTIDE SEQUENCE</scope>
</reference>
<name>A0A7G9YLD1_9EURY</name>
<dbReference type="PANTHER" id="PTHR43318:SF2">
    <property type="entry name" value="UDP-N-ACETYLGLUCOSAMINE 4,6-DEHYDRATASE (INVERTING)"/>
    <property type="match status" value="1"/>
</dbReference>
<proteinExistence type="inferred from homology"/>
<comment type="similarity">
    <text evidence="1">Belongs to the polysaccharide synthase family.</text>
</comment>
<evidence type="ECO:0000313" key="3">
    <source>
        <dbReference type="EMBL" id="QNO48815.1"/>
    </source>
</evidence>
<dbReference type="GO" id="GO:0008712">
    <property type="term" value="F:ADP-glyceromanno-heptose 6-epimerase activity"/>
    <property type="evidence" value="ECO:0007669"/>
    <property type="project" value="UniProtKB-EC"/>
</dbReference>
<dbReference type="SUPFAM" id="SSF51735">
    <property type="entry name" value="NAD(P)-binding Rossmann-fold domains"/>
    <property type="match status" value="1"/>
</dbReference>
<sequence>MKEIEEFFKGKDVLVTGGCGSIGSKLVEQLLRYDVKRVRVLDHNESGLFHLQERLKQYEKLRTLIGDIRDEERLRWAMQDVDIVFHAAALKHVPLCEYNPFEAVSTNVHGTQNLINVARDEGIDKFIAISTDKAVNPINTMGATKLLSEKLVLNAPFGDVKTVFSCVRFGNVLNTDGSVIPIFEEQIKNGGPVTVTSNEMTRFFMSIKDAVDLILNATQKADGREILILKMNTMRIVDLAEAMIEELAPKYGHKDIQIEMMGIRPGEKIYELLMTEEEAQYAEDCGDMFVLKPGLFTPHHISKEVTSHSIPVEEYDSRNTKLLTKKEIKTILSGLKYD</sequence>
<accession>A0A7G9YLD1</accession>
<dbReference type="InterPro" id="IPR036291">
    <property type="entry name" value="NAD(P)-bd_dom_sf"/>
</dbReference>
<dbReference type="AlphaFoldDB" id="A0A7G9YLD1"/>
<keyword evidence="3" id="KW-0413">Isomerase</keyword>
<dbReference type="CDD" id="cd05237">
    <property type="entry name" value="UDP_invert_4-6DH_SDR_e"/>
    <property type="match status" value="1"/>
</dbReference>
<gene>
    <name evidence="3" type="primary">hldD</name>
    <name evidence="3" type="ORF">IMBEDNDK_00025</name>
</gene>